<gene>
    <name evidence="9" type="ORF">KME60_14140</name>
</gene>
<evidence type="ECO:0000313" key="9">
    <source>
        <dbReference type="EMBL" id="MBW4668527.1"/>
    </source>
</evidence>
<accession>A0A951QP29</accession>
<dbReference type="AlphaFoldDB" id="A0A951QP29"/>
<feature type="transmembrane region" description="Helical" evidence="7">
    <location>
        <begin position="128"/>
        <end position="146"/>
    </location>
</feature>
<proteinExistence type="inferred from homology"/>
<evidence type="ECO:0000256" key="6">
    <source>
        <dbReference type="ARBA" id="ARBA00023136"/>
    </source>
</evidence>
<keyword evidence="3 9" id="KW-0808">Transferase</keyword>
<dbReference type="Pfam" id="PF02397">
    <property type="entry name" value="Bac_transf"/>
    <property type="match status" value="1"/>
</dbReference>
<dbReference type="GO" id="GO:0016020">
    <property type="term" value="C:membrane"/>
    <property type="evidence" value="ECO:0007669"/>
    <property type="project" value="UniProtKB-SubCell"/>
</dbReference>
<dbReference type="EMBL" id="JAHHGZ010000013">
    <property type="protein sequence ID" value="MBW4668527.1"/>
    <property type="molecule type" value="Genomic_DNA"/>
</dbReference>
<protein>
    <submittedName>
        <fullName evidence="9">Sugar transferase</fullName>
    </submittedName>
</protein>
<reference evidence="9" key="1">
    <citation type="submission" date="2021-05" db="EMBL/GenBank/DDBJ databases">
        <authorList>
            <person name="Pietrasiak N."/>
            <person name="Ward R."/>
            <person name="Stajich J.E."/>
            <person name="Kurbessoian T."/>
        </authorList>
    </citation>
    <scope>NUCLEOTIDE SEQUENCE</scope>
    <source>
        <strain evidence="9">GSE-NOS-MK-12-04C</strain>
    </source>
</reference>
<feature type="transmembrane region" description="Helical" evidence="7">
    <location>
        <begin position="67"/>
        <end position="87"/>
    </location>
</feature>
<dbReference type="Proteomes" id="UP000729701">
    <property type="component" value="Unassembled WGS sequence"/>
</dbReference>
<dbReference type="Pfam" id="PF13727">
    <property type="entry name" value="CoA_binding_3"/>
    <property type="match status" value="1"/>
</dbReference>
<feature type="transmembrane region" description="Helical" evidence="7">
    <location>
        <begin position="285"/>
        <end position="306"/>
    </location>
</feature>
<organism evidence="9 10">
    <name type="scientific">Cyanomargarita calcarea GSE-NOS-MK-12-04C</name>
    <dbReference type="NCBI Taxonomy" id="2839659"/>
    <lineage>
        <taxon>Bacteria</taxon>
        <taxon>Bacillati</taxon>
        <taxon>Cyanobacteriota</taxon>
        <taxon>Cyanophyceae</taxon>
        <taxon>Nostocales</taxon>
        <taxon>Cyanomargaritaceae</taxon>
        <taxon>Cyanomargarita</taxon>
    </lineage>
</organism>
<keyword evidence="6 7" id="KW-0472">Membrane</keyword>
<dbReference type="GO" id="GO:0016780">
    <property type="term" value="F:phosphotransferase activity, for other substituted phosphate groups"/>
    <property type="evidence" value="ECO:0007669"/>
    <property type="project" value="TreeGrafter"/>
</dbReference>
<feature type="transmembrane region" description="Helical" evidence="7">
    <location>
        <begin position="31"/>
        <end position="55"/>
    </location>
</feature>
<evidence type="ECO:0000313" key="10">
    <source>
        <dbReference type="Proteomes" id="UP000729701"/>
    </source>
</evidence>
<evidence type="ECO:0000256" key="3">
    <source>
        <dbReference type="ARBA" id="ARBA00022679"/>
    </source>
</evidence>
<evidence type="ECO:0000256" key="4">
    <source>
        <dbReference type="ARBA" id="ARBA00022692"/>
    </source>
</evidence>
<feature type="transmembrane region" description="Helical" evidence="7">
    <location>
        <begin position="99"/>
        <end position="116"/>
    </location>
</feature>
<evidence type="ECO:0000256" key="7">
    <source>
        <dbReference type="SAM" id="Phobius"/>
    </source>
</evidence>
<reference evidence="9" key="2">
    <citation type="journal article" date="2022" name="Microbiol. Resour. Announc.">
        <title>Metagenome Sequencing to Explore Phylogenomics of Terrestrial Cyanobacteria.</title>
        <authorList>
            <person name="Ward R.D."/>
            <person name="Stajich J.E."/>
            <person name="Johansen J.R."/>
            <person name="Huntemann M."/>
            <person name="Clum A."/>
            <person name="Foster B."/>
            <person name="Foster B."/>
            <person name="Roux S."/>
            <person name="Palaniappan K."/>
            <person name="Varghese N."/>
            <person name="Mukherjee S."/>
            <person name="Reddy T.B.K."/>
            <person name="Daum C."/>
            <person name="Copeland A."/>
            <person name="Chen I.A."/>
            <person name="Ivanova N.N."/>
            <person name="Kyrpides N.C."/>
            <person name="Shapiro N."/>
            <person name="Eloe-Fadrosh E.A."/>
            <person name="Pietrasiak N."/>
        </authorList>
    </citation>
    <scope>NUCLEOTIDE SEQUENCE</scope>
    <source>
        <strain evidence="9">GSE-NOS-MK-12-04C</strain>
    </source>
</reference>
<evidence type="ECO:0000259" key="8">
    <source>
        <dbReference type="Pfam" id="PF02397"/>
    </source>
</evidence>
<comment type="subcellular location">
    <subcellularLocation>
        <location evidence="1">Membrane</location>
        <topology evidence="1">Multi-pass membrane protein</topology>
    </subcellularLocation>
</comment>
<dbReference type="InterPro" id="IPR003362">
    <property type="entry name" value="Bact_transf"/>
</dbReference>
<evidence type="ECO:0000256" key="5">
    <source>
        <dbReference type="ARBA" id="ARBA00022989"/>
    </source>
</evidence>
<sequence length="475" mass="54328">MVPKYIPVESLKTDLRSAQGTKIQKGLAIRLIRVLTLVLLDAISLSLAWSLAVYYGTPLPSPWTQNLSFLLLTLITAIGIFATTGQYKAGVRRRNYFDLIKAIFLSELLLLLIAFLYEPNRYVSRSTFLLFCFLSITFICTARLIFDITTKLVRKKGLARHPVFLIADAEEREANISIIEKENAYSILAVTDASCLDKCNREKTFASLQRMGIVEVFVSWDAIKNRLYVCWHFQTAGITIRILPKQKDAFPRNSIFSAIGEVPSHMIPAPIVAGSDFWVKRCFDFYFSVILVLIISPVYLLIALLIKLDSPGPVFFKQNRIGLHCQNFKMWKFRTMITNADKMQAALEAKNQNKDGVLFKMKDDPRITKIGKFLRRYSLDELPQLFNVVLGEMSLVGPRPLPMRDVEKFQTKHFIRQEVLPGMTGLWQVSGRSNIEDFEDVIKLDLDYIQNWSLWVDLQILLKTVQAVFQKSGAY</sequence>
<comment type="similarity">
    <text evidence="2">Belongs to the bacterial sugar transferase family.</text>
</comment>
<keyword evidence="4 7" id="KW-0812">Transmembrane</keyword>
<dbReference type="PANTHER" id="PTHR30576:SF10">
    <property type="entry name" value="SLL5057 PROTEIN"/>
    <property type="match status" value="1"/>
</dbReference>
<comment type="caution">
    <text evidence="9">The sequence shown here is derived from an EMBL/GenBank/DDBJ whole genome shotgun (WGS) entry which is preliminary data.</text>
</comment>
<feature type="domain" description="Bacterial sugar transferase" evidence="8">
    <location>
        <begin position="280"/>
        <end position="470"/>
    </location>
</feature>
<evidence type="ECO:0000256" key="1">
    <source>
        <dbReference type="ARBA" id="ARBA00004141"/>
    </source>
</evidence>
<keyword evidence="5 7" id="KW-1133">Transmembrane helix</keyword>
<dbReference type="InterPro" id="IPR017475">
    <property type="entry name" value="EPS_sugar_tfrase"/>
</dbReference>
<evidence type="ECO:0000256" key="2">
    <source>
        <dbReference type="ARBA" id="ARBA00006464"/>
    </source>
</evidence>
<dbReference type="PANTHER" id="PTHR30576">
    <property type="entry name" value="COLANIC BIOSYNTHESIS UDP-GLUCOSE LIPID CARRIER TRANSFERASE"/>
    <property type="match status" value="1"/>
</dbReference>
<dbReference type="NCBIfam" id="TIGR03025">
    <property type="entry name" value="EPS_sugtrans"/>
    <property type="match status" value="1"/>
</dbReference>
<name>A0A951QP29_9CYAN</name>